<dbReference type="Gene3D" id="3.40.50.720">
    <property type="entry name" value="NAD(P)-binding Rossmann-like Domain"/>
    <property type="match status" value="1"/>
</dbReference>
<evidence type="ECO:0000259" key="9">
    <source>
        <dbReference type="SMART" id="SM00919"/>
    </source>
</evidence>
<dbReference type="Pfam" id="PF03949">
    <property type="entry name" value="Malic_M"/>
    <property type="match status" value="1"/>
</dbReference>
<keyword evidence="12" id="KW-1185">Reference proteome</keyword>
<dbReference type="PRINTS" id="PR00072">
    <property type="entry name" value="MALOXRDTASE"/>
</dbReference>
<dbReference type="SMART" id="SM00919">
    <property type="entry name" value="Malic_M"/>
    <property type="match status" value="1"/>
</dbReference>
<evidence type="ECO:0000256" key="8">
    <source>
        <dbReference type="RuleBase" id="RU003426"/>
    </source>
</evidence>
<evidence type="ECO:0000259" key="10">
    <source>
        <dbReference type="SMART" id="SM01274"/>
    </source>
</evidence>
<dbReference type="NCBIfam" id="NF010052">
    <property type="entry name" value="PRK13529.1"/>
    <property type="match status" value="1"/>
</dbReference>
<proteinExistence type="inferred from homology"/>
<dbReference type="PIRSF" id="PIRSF000106">
    <property type="entry name" value="ME"/>
    <property type="match status" value="1"/>
</dbReference>
<comment type="similarity">
    <text evidence="2 8">Belongs to the malic enzymes family.</text>
</comment>
<feature type="binding site" evidence="6">
    <location>
        <position position="418"/>
    </location>
    <ligand>
        <name>(S)-malate</name>
        <dbReference type="ChEBI" id="CHEBI:15589"/>
    </ligand>
</feature>
<dbReference type="InterPro" id="IPR001891">
    <property type="entry name" value="Malic_OxRdtase"/>
</dbReference>
<feature type="active site" description="Proton donor" evidence="5">
    <location>
        <position position="95"/>
    </location>
</feature>
<sequence>MLDAGGSRRNSIELVGTKAGTAMPAEMRQVLNLQGLVPAGIEDFTKQEVRAFRQLMSKTSNLEKYEFLAGLRCISVNLFYRLVLNHFKEIAPIIYTPTVGQACLNYSYIYPFIYPSKTSVGMFITLEDTECIEAVMENYRNSMAQPIDPEVAVITDGSRILGLGDLGVNGMAIPIGKLQLYVAIAGLNPGRTLPITLDFGTNSLRYQNDPLYLGTRASRPDDEKFYAATDTVLGALYREFPDILVQFEDFSTDHAFGLLERWRNKALCFNDDIQGTGCVILGGFISAVEQAGIPARDQRILFVGAGAAGTGVAKQLVDYFVIDHKIPEEEAKAMFWFVDSRGMVTANRGDQLAKHKVYFARHDNGDTQCRSLDDAVEYVKPTALIGLSTVYKAFSEGILTRMNDLNQVARPIIFSLSNPETKAECSFEEAMRCTDNRVLFASGTAFPAYTIPETGEVKIPGQGNNMYAFPAIGLGAALCKPKRITDTMLFAVAKALANSLNEQERSCGELYPRIERIRNVAAGLAAAFITQAVREGLAQEQYWVQVVESTMPEKEAGQTAVTGRYTKRVLGEVKTLMWSPASSVEQYIVEAVATVNPDDI</sequence>
<dbReference type="GO" id="GO:0006108">
    <property type="term" value="P:malate metabolic process"/>
    <property type="evidence" value="ECO:0007669"/>
    <property type="project" value="TreeGrafter"/>
</dbReference>
<dbReference type="GO" id="GO:0051287">
    <property type="term" value="F:NAD binding"/>
    <property type="evidence" value="ECO:0007669"/>
    <property type="project" value="InterPro"/>
</dbReference>
<dbReference type="EMBL" id="JANBOI010000061">
    <property type="protein sequence ID" value="KAJ1734693.1"/>
    <property type="molecule type" value="Genomic_DNA"/>
</dbReference>
<dbReference type="Gene3D" id="3.40.50.10380">
    <property type="entry name" value="Malic enzyme, N-terminal domain"/>
    <property type="match status" value="1"/>
</dbReference>
<evidence type="ECO:0000313" key="12">
    <source>
        <dbReference type="Proteomes" id="UP001143981"/>
    </source>
</evidence>
<feature type="binding site" evidence="7">
    <location>
        <position position="249"/>
    </location>
    <ligand>
        <name>a divalent metal cation</name>
        <dbReference type="ChEBI" id="CHEBI:60240"/>
    </ligand>
</feature>
<gene>
    <name evidence="11" type="ORF">LPJ61_000933</name>
</gene>
<dbReference type="InterPro" id="IPR046346">
    <property type="entry name" value="Aminoacid_DH-like_N_sf"/>
</dbReference>
<evidence type="ECO:0000256" key="7">
    <source>
        <dbReference type="PIRSR" id="PIRSR000106-3"/>
    </source>
</evidence>
<evidence type="ECO:0000256" key="6">
    <source>
        <dbReference type="PIRSR" id="PIRSR000106-2"/>
    </source>
</evidence>
<evidence type="ECO:0000256" key="2">
    <source>
        <dbReference type="ARBA" id="ARBA00008785"/>
    </source>
</evidence>
<keyword evidence="3 7" id="KW-0479">Metal-binding</keyword>
<feature type="domain" description="Malic enzyme N-terminal" evidence="10">
    <location>
        <begin position="72"/>
        <end position="263"/>
    </location>
</feature>
<feature type="domain" description="Malic enzyme NAD-binding" evidence="9">
    <location>
        <begin position="273"/>
        <end position="533"/>
    </location>
</feature>
<dbReference type="PANTHER" id="PTHR23406:SF32">
    <property type="entry name" value="NADP-DEPENDENT MALIC ENZYME"/>
    <property type="match status" value="1"/>
</dbReference>
<dbReference type="GO" id="GO:0005739">
    <property type="term" value="C:mitochondrion"/>
    <property type="evidence" value="ECO:0007669"/>
    <property type="project" value="TreeGrafter"/>
</dbReference>
<evidence type="ECO:0000256" key="5">
    <source>
        <dbReference type="PIRSR" id="PIRSR000106-1"/>
    </source>
</evidence>
<dbReference type="PANTHER" id="PTHR23406">
    <property type="entry name" value="MALIC ENZYME-RELATED"/>
    <property type="match status" value="1"/>
</dbReference>
<comment type="cofactor">
    <cofactor evidence="1">
        <name>Mn(2+)</name>
        <dbReference type="ChEBI" id="CHEBI:29035"/>
    </cofactor>
</comment>
<dbReference type="PROSITE" id="PS00331">
    <property type="entry name" value="MALIC_ENZYMES"/>
    <property type="match status" value="1"/>
</dbReference>
<evidence type="ECO:0000313" key="11">
    <source>
        <dbReference type="EMBL" id="KAJ1734693.1"/>
    </source>
</evidence>
<evidence type="ECO:0000256" key="3">
    <source>
        <dbReference type="ARBA" id="ARBA00022723"/>
    </source>
</evidence>
<dbReference type="InterPro" id="IPR012302">
    <property type="entry name" value="Malic_NAD-bd"/>
</dbReference>
<dbReference type="Proteomes" id="UP001143981">
    <property type="component" value="Unassembled WGS sequence"/>
</dbReference>
<dbReference type="InterPro" id="IPR036291">
    <property type="entry name" value="NAD(P)-bd_dom_sf"/>
</dbReference>
<keyword evidence="4 8" id="KW-0560">Oxidoreductase</keyword>
<dbReference type="GO" id="GO:0004471">
    <property type="term" value="F:malate dehydrogenase (decarboxylating) (NAD+) activity"/>
    <property type="evidence" value="ECO:0007669"/>
    <property type="project" value="TreeGrafter"/>
</dbReference>
<feature type="binding site" evidence="6">
    <location>
        <position position="159"/>
    </location>
    <ligand>
        <name>(S)-malate</name>
        <dbReference type="ChEBI" id="CHEBI:15589"/>
    </ligand>
</feature>
<feature type="active site" description="Proton acceptor" evidence="5">
    <location>
        <position position="177"/>
    </location>
</feature>
<dbReference type="InterPro" id="IPR015884">
    <property type="entry name" value="Malic_enzyme_CS"/>
</dbReference>
<protein>
    <recommendedName>
        <fullName evidence="8">Malic enzyme</fullName>
    </recommendedName>
</protein>
<feature type="binding site" evidence="7">
    <location>
        <position position="272"/>
    </location>
    <ligand>
        <name>a divalent metal cation</name>
        <dbReference type="ChEBI" id="CHEBI:60240"/>
    </ligand>
</feature>
<dbReference type="SUPFAM" id="SSF53223">
    <property type="entry name" value="Aminoacid dehydrogenase-like, N-terminal domain"/>
    <property type="match status" value="1"/>
</dbReference>
<dbReference type="InterPro" id="IPR037062">
    <property type="entry name" value="Malic_N_dom_sf"/>
</dbReference>
<organism evidence="11 12">
    <name type="scientific">Coemansia biformis</name>
    <dbReference type="NCBI Taxonomy" id="1286918"/>
    <lineage>
        <taxon>Eukaryota</taxon>
        <taxon>Fungi</taxon>
        <taxon>Fungi incertae sedis</taxon>
        <taxon>Zoopagomycota</taxon>
        <taxon>Kickxellomycotina</taxon>
        <taxon>Kickxellomycetes</taxon>
        <taxon>Kickxellales</taxon>
        <taxon>Kickxellaceae</taxon>
        <taxon>Coemansia</taxon>
    </lineage>
</organism>
<name>A0A9W7YAX3_9FUNG</name>
<dbReference type="SMART" id="SM01274">
    <property type="entry name" value="malic"/>
    <property type="match status" value="1"/>
</dbReference>
<dbReference type="Pfam" id="PF00390">
    <property type="entry name" value="malic"/>
    <property type="match status" value="1"/>
</dbReference>
<dbReference type="SUPFAM" id="SSF51735">
    <property type="entry name" value="NAD(P)-binding Rossmann-fold domains"/>
    <property type="match status" value="1"/>
</dbReference>
<comment type="caution">
    <text evidence="11">The sequence shown here is derived from an EMBL/GenBank/DDBJ whole genome shotgun (WGS) entry which is preliminary data.</text>
</comment>
<feature type="binding site" evidence="6">
    <location>
        <position position="464"/>
    </location>
    <ligand>
        <name>(S)-malate</name>
        <dbReference type="ChEBI" id="CHEBI:15589"/>
    </ligand>
</feature>
<accession>A0A9W7YAX3</accession>
<dbReference type="GO" id="GO:0046872">
    <property type="term" value="F:metal ion binding"/>
    <property type="evidence" value="ECO:0007669"/>
    <property type="project" value="UniProtKB-KW"/>
</dbReference>
<evidence type="ECO:0000256" key="1">
    <source>
        <dbReference type="ARBA" id="ARBA00001936"/>
    </source>
</evidence>
<dbReference type="AlphaFoldDB" id="A0A9W7YAX3"/>
<dbReference type="OrthoDB" id="5365701at2759"/>
<feature type="binding site" evidence="7">
    <location>
        <position position="248"/>
    </location>
    <ligand>
        <name>a divalent metal cation</name>
        <dbReference type="ChEBI" id="CHEBI:60240"/>
    </ligand>
</feature>
<comment type="cofactor">
    <cofactor evidence="7">
        <name>Mg(2+)</name>
        <dbReference type="ChEBI" id="CHEBI:18420"/>
    </cofactor>
    <cofactor evidence="7">
        <name>Mn(2+)</name>
        <dbReference type="ChEBI" id="CHEBI:29035"/>
    </cofactor>
    <text evidence="7">Divalent metal cations. Prefers magnesium or manganese.</text>
</comment>
<evidence type="ECO:0000256" key="4">
    <source>
        <dbReference type="ARBA" id="ARBA00023002"/>
    </source>
</evidence>
<reference evidence="11" key="1">
    <citation type="submission" date="2022-07" db="EMBL/GenBank/DDBJ databases">
        <title>Phylogenomic reconstructions and comparative analyses of Kickxellomycotina fungi.</title>
        <authorList>
            <person name="Reynolds N.K."/>
            <person name="Stajich J.E."/>
            <person name="Barry K."/>
            <person name="Grigoriev I.V."/>
            <person name="Crous P."/>
            <person name="Smith M.E."/>
        </authorList>
    </citation>
    <scope>NUCLEOTIDE SEQUENCE</scope>
    <source>
        <strain evidence="11">BCRC 34381</strain>
    </source>
</reference>
<dbReference type="InterPro" id="IPR012301">
    <property type="entry name" value="Malic_N_dom"/>
</dbReference>